<protein>
    <submittedName>
        <fullName evidence="2">Uncharacterized protein</fullName>
    </submittedName>
</protein>
<evidence type="ECO:0000313" key="2">
    <source>
        <dbReference type="EMBL" id="MBL0423974.1"/>
    </source>
</evidence>
<accession>A0ABS1JIB8</accession>
<reference evidence="2 3" key="1">
    <citation type="journal article" date="2017" name="Int. J. Syst. Evol. Microbiol.">
        <title>Ramlibacter alkalitolerans sp. nov., alkali-tolerant bacterium isolated from soil of ginseng.</title>
        <authorList>
            <person name="Lee D.H."/>
            <person name="Cha C.J."/>
        </authorList>
    </citation>
    <scope>NUCLEOTIDE SEQUENCE [LARGE SCALE GENOMIC DNA]</scope>
    <source>
        <strain evidence="2 3">KACC 19305</strain>
    </source>
</reference>
<keyword evidence="3" id="KW-1185">Reference proteome</keyword>
<dbReference type="RefSeq" id="WP_201687194.1">
    <property type="nucleotide sequence ID" value="NZ_JAEQND010000001.1"/>
</dbReference>
<gene>
    <name evidence="2" type="ORF">JI746_02550</name>
</gene>
<feature type="transmembrane region" description="Helical" evidence="1">
    <location>
        <begin position="12"/>
        <end position="33"/>
    </location>
</feature>
<organism evidence="2 3">
    <name type="scientific">Ramlibacter alkalitolerans</name>
    <dbReference type="NCBI Taxonomy" id="2039631"/>
    <lineage>
        <taxon>Bacteria</taxon>
        <taxon>Pseudomonadati</taxon>
        <taxon>Pseudomonadota</taxon>
        <taxon>Betaproteobacteria</taxon>
        <taxon>Burkholderiales</taxon>
        <taxon>Comamonadaceae</taxon>
        <taxon>Ramlibacter</taxon>
    </lineage>
</organism>
<comment type="caution">
    <text evidence="2">The sequence shown here is derived from an EMBL/GenBank/DDBJ whole genome shotgun (WGS) entry which is preliminary data.</text>
</comment>
<sequence>MARPDLRGRPVLLAGLAIAATIALVVASVFLLLRHWQLAPGADRVPARLAAPPAPALQSAPQQDLAAYRAEKERALHTLAWVDRAHGIARIPIEDAMELLLRRAGSAP</sequence>
<evidence type="ECO:0000313" key="3">
    <source>
        <dbReference type="Proteomes" id="UP000622707"/>
    </source>
</evidence>
<keyword evidence="1" id="KW-1133">Transmembrane helix</keyword>
<dbReference type="EMBL" id="JAEQND010000001">
    <property type="protein sequence ID" value="MBL0423974.1"/>
    <property type="molecule type" value="Genomic_DNA"/>
</dbReference>
<evidence type="ECO:0000256" key="1">
    <source>
        <dbReference type="SAM" id="Phobius"/>
    </source>
</evidence>
<proteinExistence type="predicted"/>
<keyword evidence="1" id="KW-0812">Transmembrane</keyword>
<keyword evidence="1" id="KW-0472">Membrane</keyword>
<name>A0ABS1JIB8_9BURK</name>
<dbReference type="Proteomes" id="UP000622707">
    <property type="component" value="Unassembled WGS sequence"/>
</dbReference>